<evidence type="ECO:0000256" key="1">
    <source>
        <dbReference type="SAM" id="MobiDB-lite"/>
    </source>
</evidence>
<evidence type="ECO:0008006" key="6">
    <source>
        <dbReference type="Google" id="ProtNLM"/>
    </source>
</evidence>
<comment type="caution">
    <text evidence="4">The sequence shown here is derived from an EMBL/GenBank/DDBJ whole genome shotgun (WGS) entry which is preliminary data.</text>
</comment>
<dbReference type="Proteomes" id="UP001197093">
    <property type="component" value="Unassembled WGS sequence"/>
</dbReference>
<accession>A0AAD4HT69</accession>
<feature type="compositionally biased region" description="Acidic residues" evidence="1">
    <location>
        <begin position="1308"/>
        <end position="1328"/>
    </location>
</feature>
<feature type="domain" description="CHAT" evidence="3">
    <location>
        <begin position="173"/>
        <end position="380"/>
    </location>
</feature>
<feature type="region of interest" description="Disordered" evidence="1">
    <location>
        <begin position="1297"/>
        <end position="1328"/>
    </location>
</feature>
<evidence type="ECO:0000313" key="5">
    <source>
        <dbReference type="Proteomes" id="UP001197093"/>
    </source>
</evidence>
<evidence type="ECO:0000313" key="4">
    <source>
        <dbReference type="EMBL" id="KAG7284419.1"/>
    </source>
</evidence>
<sequence length="1328" mass="147547">MAAAQKRHLEISPAPQNQKFQRGFMIQVSLDGEILHKSLPLLEPFSSAEQADLRWYLEQYASQEPFNSDKARQVASSINTYAKSLHDQLKLGGTFRIHDPLVDEDHLLTIDVCERYAEGHDASLSLQSLHWELLEQLDLWSGFFSKVTVRRISPPRLDTSDAAHPSSIQNAGTLNALIVIARNTEINPTAYQDVRPFAALDVLLRTRETLLQRPGARQLCVEVVRPGTFDALKAHLKTSRDKYGTGFYHLVHLDMHGRVAKRRLASGDSVVSAWLDFASPGLASKPKPVPAESVAKLLAEHGIRCAILSACESARADQGLRANLAMTFLEKGVGNVLAMSYKFPSSVVESFFSTFYDGLLCHALPISAAAAEARKHLREHGLRKSRFGLELQVQDWFIPVSYFSDRDVLLGSARPGVDSSTTHRDVERAAPRRKRITGRDFDLLRLEEAVTESNIVMVHGPAGVGKSEFVRYAVELWRDTQFFDKFSMVNMLACVADKELTGDKIISRIAKDLDVSDSLLLAGGSSTTAEVAGTRQEWRRAVVVLDGIDHIFNNVFNAGLKPVGEAVASLLRHLVSSEFADKLDQQVTFILTSRLGREWWEARCPGPLVTPQYFELAGLQLSAAITFAESLLQRRGIAQDKRGSRDTDFLVHIVNLLQRIPLAIKLALSKTAGADTPLEDVFRTIHVGDVELDLASLMYTPDYALILTLKEVYERFPEYQDTFCSLADFWIEGPVVLHRYIKDLAAYAGLSDVYDMSPVVGALNEVGVWRISEEDRVEWLHPVFTLYLRQRRRTHAYKGAPLWAKGIMKVADFLGSRKREHAFGSTASLQEAIPRHFVSAVGFRGKLELLADVLMSDISSSYAPDSMQRMRRSYFDLLTVLDMICRDDSVIPLELWPRDFIGIFLSASRLALSAPELEMLTGYAEVTLNVLLKRVGGYAVHPDFQILAFNLIYHMFVSSLFGGISDFGAAEQSIAQAVAIIEASEAKYGSMAGDRLMWKAMMYRCQAVLLIFQEDEAGADAAWDRMKRIELEYFGPSAFQQSTFDPSSSSSGEPSAGANTLQNLLGSGGAVSAKLHRSTASWVPVRHAAWPLIKEQALRRGNTQALTQLYVPSIESAFENMVSSYQEAGWTGLEHWKRYYPPRNDLESYIRRAEEPEELLAQLEDGLGRGDWKIAAQAHQLLAKKALAEMKMDLAVFHLGQLSEILKEADPESAMVKQVTLGMGMINWGLKAMQRGSVADEDCLRLVDMVEAAGVDVKDLYRAQGLPEEFAQILLAAAERARNPTGLLSEHIIQLISSMGPPSPSRESDDDESDDGESDDVESDDASS</sequence>
<dbReference type="Pfam" id="PF12770">
    <property type="entry name" value="CHAT"/>
    <property type="match status" value="1"/>
</dbReference>
<name>A0AAD4HT69_9PEZI</name>
<organism evidence="4 5">
    <name type="scientific">Staphylotrichum longicolle</name>
    <dbReference type="NCBI Taxonomy" id="669026"/>
    <lineage>
        <taxon>Eukaryota</taxon>
        <taxon>Fungi</taxon>
        <taxon>Dikarya</taxon>
        <taxon>Ascomycota</taxon>
        <taxon>Pezizomycotina</taxon>
        <taxon>Sordariomycetes</taxon>
        <taxon>Sordariomycetidae</taxon>
        <taxon>Sordariales</taxon>
        <taxon>Chaetomiaceae</taxon>
        <taxon>Staphylotrichum</taxon>
    </lineage>
</organism>
<dbReference type="Gene3D" id="3.40.50.300">
    <property type="entry name" value="P-loop containing nucleotide triphosphate hydrolases"/>
    <property type="match status" value="1"/>
</dbReference>
<proteinExistence type="predicted"/>
<evidence type="ECO:0000259" key="2">
    <source>
        <dbReference type="Pfam" id="PF05729"/>
    </source>
</evidence>
<dbReference type="InterPro" id="IPR007111">
    <property type="entry name" value="NACHT_NTPase"/>
</dbReference>
<keyword evidence="5" id="KW-1185">Reference proteome</keyword>
<dbReference type="InterPro" id="IPR024983">
    <property type="entry name" value="CHAT_dom"/>
</dbReference>
<dbReference type="EMBL" id="JAHCVI010000006">
    <property type="protein sequence ID" value="KAG7284419.1"/>
    <property type="molecule type" value="Genomic_DNA"/>
</dbReference>
<dbReference type="InterPro" id="IPR027417">
    <property type="entry name" value="P-loop_NTPase"/>
</dbReference>
<gene>
    <name evidence="4" type="ORF">NEMBOFW57_010792</name>
</gene>
<protein>
    <recommendedName>
        <fullName evidence="6">CHAT domain-containing protein</fullName>
    </recommendedName>
</protein>
<feature type="domain" description="NACHT" evidence="2">
    <location>
        <begin position="455"/>
        <end position="629"/>
    </location>
</feature>
<reference evidence="4" key="1">
    <citation type="submission" date="2023-02" db="EMBL/GenBank/DDBJ databases">
        <authorList>
            <person name="Palmer J.M."/>
        </authorList>
    </citation>
    <scope>NUCLEOTIDE SEQUENCE</scope>
    <source>
        <strain evidence="4">FW57</strain>
    </source>
</reference>
<dbReference type="SUPFAM" id="SSF52540">
    <property type="entry name" value="P-loop containing nucleoside triphosphate hydrolases"/>
    <property type="match status" value="1"/>
</dbReference>
<dbReference type="Pfam" id="PF05729">
    <property type="entry name" value="NACHT"/>
    <property type="match status" value="1"/>
</dbReference>
<evidence type="ECO:0000259" key="3">
    <source>
        <dbReference type="Pfam" id="PF12770"/>
    </source>
</evidence>